<comment type="caution">
    <text evidence="3">The sequence shown here is derived from an EMBL/GenBank/DDBJ whole genome shotgun (WGS) entry which is preliminary data.</text>
</comment>
<reference evidence="3" key="1">
    <citation type="submission" date="2022-07" db="EMBL/GenBank/DDBJ databases">
        <title>Taxonomy of Novel Oxalotrophic and Methylotrophic Bacteria.</title>
        <authorList>
            <person name="Sahin N."/>
            <person name="Tani A."/>
        </authorList>
    </citation>
    <scope>NUCLEOTIDE SEQUENCE</scope>
    <source>
        <strain evidence="3">Y10</strain>
    </source>
</reference>
<sequence>MSILKKSFPISILFFCCFTLTAFAQTKSHTIVYSEEGFTIDGVVINSGKTVKQVERILGVEGRKQKFAGNAYAHVYDELGITLFSNNKKIESLTINLVTGLEEGAPDKAYTGTFKINDVTISKTTTRENIYALKNIDMHCPGTSFCEIQMYRNPATAMIGFTKEGTVSVINFIFTHIHASHK</sequence>
<evidence type="ECO:0000313" key="3">
    <source>
        <dbReference type="EMBL" id="GLB47853.1"/>
    </source>
</evidence>
<keyword evidence="1" id="KW-0732">Signal</keyword>
<dbReference type="InterPro" id="IPR056640">
    <property type="entry name" value="DUF7738"/>
</dbReference>
<evidence type="ECO:0000313" key="4">
    <source>
        <dbReference type="Proteomes" id="UP001143543"/>
    </source>
</evidence>
<evidence type="ECO:0000259" key="2">
    <source>
        <dbReference type="Pfam" id="PF24880"/>
    </source>
</evidence>
<proteinExistence type="predicted"/>
<keyword evidence="4" id="KW-1185">Reference proteome</keyword>
<dbReference type="Pfam" id="PF24880">
    <property type="entry name" value="DUF7738"/>
    <property type="match status" value="1"/>
</dbReference>
<feature type="domain" description="DUF7738" evidence="2">
    <location>
        <begin position="30"/>
        <end position="129"/>
    </location>
</feature>
<feature type="signal peptide" evidence="1">
    <location>
        <begin position="1"/>
        <end position="24"/>
    </location>
</feature>
<dbReference type="Proteomes" id="UP001143543">
    <property type="component" value="Unassembled WGS sequence"/>
</dbReference>
<name>A0ABQ5MER1_9FLAO</name>
<gene>
    <name evidence="3" type="ORF">Y10_02210</name>
</gene>
<dbReference type="RefSeq" id="WP_281763518.1">
    <property type="nucleotide sequence ID" value="NZ_BRVO01000001.1"/>
</dbReference>
<dbReference type="EMBL" id="BRVO01000001">
    <property type="protein sequence ID" value="GLB47853.1"/>
    <property type="molecule type" value="Genomic_DNA"/>
</dbReference>
<feature type="chain" id="PRO_5046417381" description="DUF7738 domain-containing protein" evidence="1">
    <location>
        <begin position="25"/>
        <end position="182"/>
    </location>
</feature>
<accession>A0ABQ5MER1</accession>
<protein>
    <recommendedName>
        <fullName evidence="2">DUF7738 domain-containing protein</fullName>
    </recommendedName>
</protein>
<evidence type="ECO:0000256" key="1">
    <source>
        <dbReference type="SAM" id="SignalP"/>
    </source>
</evidence>
<organism evidence="3 4">
    <name type="scientific">Neptunitalea lumnitzerae</name>
    <dbReference type="NCBI Taxonomy" id="2965509"/>
    <lineage>
        <taxon>Bacteria</taxon>
        <taxon>Pseudomonadati</taxon>
        <taxon>Bacteroidota</taxon>
        <taxon>Flavobacteriia</taxon>
        <taxon>Flavobacteriales</taxon>
        <taxon>Flavobacteriaceae</taxon>
        <taxon>Neptunitalea</taxon>
    </lineage>
</organism>